<dbReference type="EMBL" id="HBIE01027708">
    <property type="protein sequence ID" value="CAE0313425.1"/>
    <property type="molecule type" value="Transcribed_RNA"/>
</dbReference>
<dbReference type="AlphaFoldDB" id="A0A7S3I599"/>
<name>A0A7S3I599_9SPIT</name>
<evidence type="ECO:0000313" key="2">
    <source>
        <dbReference type="EMBL" id="CAE0313425.1"/>
    </source>
</evidence>
<proteinExistence type="predicted"/>
<accession>A0A7S3I599</accession>
<protein>
    <submittedName>
        <fullName evidence="2">Uncharacterized protein</fullName>
    </submittedName>
</protein>
<reference evidence="2" key="1">
    <citation type="submission" date="2021-01" db="EMBL/GenBank/DDBJ databases">
        <authorList>
            <person name="Corre E."/>
            <person name="Pelletier E."/>
            <person name="Niang G."/>
            <person name="Scheremetjew M."/>
            <person name="Finn R."/>
            <person name="Kale V."/>
            <person name="Holt S."/>
            <person name="Cochrane G."/>
            <person name="Meng A."/>
            <person name="Brown T."/>
            <person name="Cohen L."/>
        </authorList>
    </citation>
    <scope>NUCLEOTIDE SEQUENCE</scope>
    <source>
        <strain evidence="2">Fehren 1</strain>
    </source>
</reference>
<dbReference type="EMBL" id="HBIE01027707">
    <property type="protein sequence ID" value="CAE0313424.1"/>
    <property type="molecule type" value="Transcribed_RNA"/>
</dbReference>
<organism evidence="2">
    <name type="scientific">Favella ehrenbergii</name>
    <dbReference type="NCBI Taxonomy" id="182087"/>
    <lineage>
        <taxon>Eukaryota</taxon>
        <taxon>Sar</taxon>
        <taxon>Alveolata</taxon>
        <taxon>Ciliophora</taxon>
        <taxon>Intramacronucleata</taxon>
        <taxon>Spirotrichea</taxon>
        <taxon>Choreotrichia</taxon>
        <taxon>Tintinnida</taxon>
        <taxon>Xystonellidae</taxon>
        <taxon>Favella</taxon>
    </lineage>
</organism>
<sequence>MTIAQLDVIYAYPRVAHLRLLVDNLNDWLRRLNIVLRRPDLDSAILRGGHHVTLVCGELRHRAHIIFLALLCVELHDYEGFCFFDSFDFFFGLDSLALALSGSSDK</sequence>
<evidence type="ECO:0000313" key="1">
    <source>
        <dbReference type="EMBL" id="CAE0313424.1"/>
    </source>
</evidence>
<gene>
    <name evidence="1" type="ORF">FEHR0123_LOCUS8348</name>
    <name evidence="2" type="ORF">FEHR0123_LOCUS8349</name>
</gene>